<dbReference type="GO" id="GO:0016491">
    <property type="term" value="F:oxidoreductase activity"/>
    <property type="evidence" value="ECO:0007669"/>
    <property type="project" value="UniProtKB-KW"/>
</dbReference>
<dbReference type="AlphaFoldDB" id="A0A1I3DNZ1"/>
<dbReference type="NCBIfam" id="NF005559">
    <property type="entry name" value="PRK07231.1"/>
    <property type="match status" value="1"/>
</dbReference>
<dbReference type="InterPro" id="IPR036291">
    <property type="entry name" value="NAD(P)-bd_dom_sf"/>
</dbReference>
<dbReference type="Proteomes" id="UP000198668">
    <property type="component" value="Unassembled WGS sequence"/>
</dbReference>
<dbReference type="PANTHER" id="PTHR24321">
    <property type="entry name" value="DEHYDROGENASES, SHORT CHAIN"/>
    <property type="match status" value="1"/>
</dbReference>
<organism evidence="3 4">
    <name type="scientific">Pisciglobus halotolerans</name>
    <dbReference type="NCBI Taxonomy" id="745365"/>
    <lineage>
        <taxon>Bacteria</taxon>
        <taxon>Bacillati</taxon>
        <taxon>Bacillota</taxon>
        <taxon>Bacilli</taxon>
        <taxon>Lactobacillales</taxon>
        <taxon>Carnobacteriaceae</taxon>
    </lineage>
</organism>
<keyword evidence="2" id="KW-0560">Oxidoreductase</keyword>
<dbReference type="EMBL" id="FOQE01000046">
    <property type="protein sequence ID" value="SFH88426.1"/>
    <property type="molecule type" value="Genomic_DNA"/>
</dbReference>
<dbReference type="FunFam" id="3.40.50.720:FF:000084">
    <property type="entry name" value="Short-chain dehydrogenase reductase"/>
    <property type="match status" value="1"/>
</dbReference>
<accession>A0A1I3DNZ1</accession>
<dbReference type="PRINTS" id="PR00080">
    <property type="entry name" value="SDRFAMILY"/>
</dbReference>
<comment type="similarity">
    <text evidence="1">Belongs to the short-chain dehydrogenases/reductases (SDR) family.</text>
</comment>
<dbReference type="PANTHER" id="PTHR24321:SF8">
    <property type="entry name" value="ESTRADIOL 17-BETA-DEHYDROGENASE 8-RELATED"/>
    <property type="match status" value="1"/>
</dbReference>
<sequence>MFELTNKVAIVTGGTSGIGEAIAKLYAKSGAKVVVVGRNQDRGEAIISDIKKDKGEAKFVKTDVTSNEEIKRCVDQTISAYGTIDILVNGAGIHDKYHNVLETSEEDFDKLMNINLKGAFLMAKAVLLTMLEKGKGKIINIGSQGTFVAGPGGATYVTSKHAIFGLTKQIAYDFGKKGIQSNLIAPGFIETPMTEGIDDERLKDIPAQRAGKPEEVASMALYLASDTSDYAQGAAFTIDGGWTVGR</sequence>
<dbReference type="PRINTS" id="PR00081">
    <property type="entry name" value="GDHRDH"/>
</dbReference>
<name>A0A1I3DNZ1_9LACT</name>
<dbReference type="PROSITE" id="PS00061">
    <property type="entry name" value="ADH_SHORT"/>
    <property type="match status" value="1"/>
</dbReference>
<dbReference type="Pfam" id="PF13561">
    <property type="entry name" value="adh_short_C2"/>
    <property type="match status" value="1"/>
</dbReference>
<keyword evidence="4" id="KW-1185">Reference proteome</keyword>
<dbReference type="InterPro" id="IPR020904">
    <property type="entry name" value="Sc_DH/Rdtase_CS"/>
</dbReference>
<proteinExistence type="inferred from homology"/>
<dbReference type="CDD" id="cd05233">
    <property type="entry name" value="SDR_c"/>
    <property type="match status" value="1"/>
</dbReference>
<dbReference type="GO" id="GO:0008206">
    <property type="term" value="P:bile acid metabolic process"/>
    <property type="evidence" value="ECO:0007669"/>
    <property type="project" value="UniProtKB-ARBA"/>
</dbReference>
<gene>
    <name evidence="3" type="ORF">SAMN04489868_1465</name>
</gene>
<dbReference type="RefSeq" id="WP_092093576.1">
    <property type="nucleotide sequence ID" value="NZ_FOQE01000046.1"/>
</dbReference>
<dbReference type="OrthoDB" id="9803333at2"/>
<evidence type="ECO:0000313" key="3">
    <source>
        <dbReference type="EMBL" id="SFH88426.1"/>
    </source>
</evidence>
<evidence type="ECO:0000256" key="2">
    <source>
        <dbReference type="ARBA" id="ARBA00023002"/>
    </source>
</evidence>
<dbReference type="SUPFAM" id="SSF51735">
    <property type="entry name" value="NAD(P)-binding Rossmann-fold domains"/>
    <property type="match status" value="1"/>
</dbReference>
<dbReference type="InterPro" id="IPR002347">
    <property type="entry name" value="SDR_fam"/>
</dbReference>
<protein>
    <submittedName>
        <fullName evidence="3">3-oxoacyl-[acyl-carrier protein] reductase</fullName>
    </submittedName>
</protein>
<evidence type="ECO:0000313" key="4">
    <source>
        <dbReference type="Proteomes" id="UP000198668"/>
    </source>
</evidence>
<reference evidence="3 4" key="1">
    <citation type="submission" date="2016-10" db="EMBL/GenBank/DDBJ databases">
        <authorList>
            <person name="de Groot N.N."/>
        </authorList>
    </citation>
    <scope>NUCLEOTIDE SEQUENCE [LARGE SCALE GENOMIC DNA]</scope>
    <source>
        <strain evidence="3 4">DSM 27630</strain>
    </source>
</reference>
<evidence type="ECO:0000256" key="1">
    <source>
        <dbReference type="ARBA" id="ARBA00006484"/>
    </source>
</evidence>
<dbReference type="Gene3D" id="3.40.50.720">
    <property type="entry name" value="NAD(P)-binding Rossmann-like Domain"/>
    <property type="match status" value="1"/>
</dbReference>